<dbReference type="Gene3D" id="3.60.15.10">
    <property type="entry name" value="Ribonuclease Z/Hydroxyacylglutathione hydrolase-like"/>
    <property type="match status" value="1"/>
</dbReference>
<dbReference type="InterPro" id="IPR001279">
    <property type="entry name" value="Metallo-B-lactamas"/>
</dbReference>
<reference evidence="2 3" key="1">
    <citation type="submission" date="2018-06" db="EMBL/GenBank/DDBJ databases">
        <title>Sphaerisporangium craniellae sp. nov., isolated from a marine sponge in the South China Sea.</title>
        <authorList>
            <person name="Li L."/>
        </authorList>
    </citation>
    <scope>NUCLEOTIDE SEQUENCE [LARGE SCALE GENOMIC DNA]</scope>
    <source>
        <strain evidence="2 3">LHW63015</strain>
    </source>
</reference>
<evidence type="ECO:0000313" key="2">
    <source>
        <dbReference type="EMBL" id="RBQ21715.1"/>
    </source>
</evidence>
<evidence type="ECO:0000259" key="1">
    <source>
        <dbReference type="Pfam" id="PF00753"/>
    </source>
</evidence>
<dbReference type="Proteomes" id="UP000253303">
    <property type="component" value="Unassembled WGS sequence"/>
</dbReference>
<dbReference type="SUPFAM" id="SSF56281">
    <property type="entry name" value="Metallo-hydrolase/oxidoreductase"/>
    <property type="match status" value="1"/>
</dbReference>
<dbReference type="AlphaFoldDB" id="A0A366M6A5"/>
<evidence type="ECO:0000313" key="3">
    <source>
        <dbReference type="Proteomes" id="UP000253303"/>
    </source>
</evidence>
<sequence length="86" mass="9367">MLHLPGRTPGGIALWDEESSVLFSGDAIYDAPLLDNLPGSDLAAYRATMLRLRDLPVRTVHPGHESSFGRDRMIKIIDACLDPHGG</sequence>
<proteinExistence type="predicted"/>
<dbReference type="PANTHER" id="PTHR42951">
    <property type="entry name" value="METALLO-BETA-LACTAMASE DOMAIN-CONTAINING"/>
    <property type="match status" value="1"/>
</dbReference>
<dbReference type="InterPro" id="IPR036866">
    <property type="entry name" value="RibonucZ/Hydroxyglut_hydro"/>
</dbReference>
<accession>A0A366M6A5</accession>
<dbReference type="PANTHER" id="PTHR42951:SF4">
    <property type="entry name" value="ACYL-COENZYME A THIOESTERASE MBLAC2"/>
    <property type="match status" value="1"/>
</dbReference>
<dbReference type="InterPro" id="IPR050855">
    <property type="entry name" value="NDM-1-like"/>
</dbReference>
<dbReference type="RefSeq" id="WP_113978660.1">
    <property type="nucleotide sequence ID" value="NZ_QMEY01000001.1"/>
</dbReference>
<keyword evidence="3" id="KW-1185">Reference proteome</keyword>
<dbReference type="Pfam" id="PF00753">
    <property type="entry name" value="Lactamase_B"/>
    <property type="match status" value="1"/>
</dbReference>
<dbReference type="OrthoDB" id="2971563at2"/>
<organism evidence="2 3">
    <name type="scientific">Spongiactinospora rosea</name>
    <dbReference type="NCBI Taxonomy" id="2248750"/>
    <lineage>
        <taxon>Bacteria</taxon>
        <taxon>Bacillati</taxon>
        <taxon>Actinomycetota</taxon>
        <taxon>Actinomycetes</taxon>
        <taxon>Streptosporangiales</taxon>
        <taxon>Streptosporangiaceae</taxon>
        <taxon>Spongiactinospora</taxon>
    </lineage>
</organism>
<gene>
    <name evidence="2" type="ORF">DP939_03160</name>
</gene>
<feature type="domain" description="Metallo-beta-lactamase" evidence="1">
    <location>
        <begin position="2"/>
        <end position="64"/>
    </location>
</feature>
<protein>
    <recommendedName>
        <fullName evidence="1">Metallo-beta-lactamase domain-containing protein</fullName>
    </recommendedName>
</protein>
<comment type="caution">
    <text evidence="2">The sequence shown here is derived from an EMBL/GenBank/DDBJ whole genome shotgun (WGS) entry which is preliminary data.</text>
</comment>
<dbReference type="EMBL" id="QMEY01000001">
    <property type="protein sequence ID" value="RBQ21715.1"/>
    <property type="molecule type" value="Genomic_DNA"/>
</dbReference>
<name>A0A366M6A5_9ACTN</name>